<keyword evidence="3" id="KW-1185">Reference proteome</keyword>
<name>A0A4V1CC84_9FLAO</name>
<proteinExistence type="predicted"/>
<dbReference type="OrthoDB" id="9955075at2"/>
<accession>A0A4V1CC84</accession>
<dbReference type="EMBL" id="CP038810">
    <property type="protein sequence ID" value="QBZ98594.1"/>
    <property type="molecule type" value="Genomic_DNA"/>
</dbReference>
<evidence type="ECO:0000256" key="1">
    <source>
        <dbReference type="SAM" id="Phobius"/>
    </source>
</evidence>
<dbReference type="Proteomes" id="UP000296862">
    <property type="component" value="Chromosome"/>
</dbReference>
<gene>
    <name evidence="2" type="ORF">GS03_02103</name>
</gene>
<evidence type="ECO:0000313" key="3">
    <source>
        <dbReference type="Proteomes" id="UP000296862"/>
    </source>
</evidence>
<evidence type="ECO:0008006" key="4">
    <source>
        <dbReference type="Google" id="ProtNLM"/>
    </source>
</evidence>
<feature type="transmembrane region" description="Helical" evidence="1">
    <location>
        <begin position="71"/>
        <end position="90"/>
    </location>
</feature>
<sequence>MNNFIFYLIGFILVVYIARLMGEKAMKLLNTEQKAGLIDLFAADRKYGSALIFIVVIAFLVVLQFRLIEPIIAFRIYFIVMIGYVIFKNYRTYKKLTFNNYPAEYIQKILVANVIAILGIVVFLSLMFVEAF</sequence>
<keyword evidence="1" id="KW-1133">Transmembrane helix</keyword>
<feature type="transmembrane region" description="Helical" evidence="1">
    <location>
        <begin position="110"/>
        <end position="129"/>
    </location>
</feature>
<keyword evidence="1" id="KW-0472">Membrane</keyword>
<feature type="transmembrane region" description="Helical" evidence="1">
    <location>
        <begin position="6"/>
        <end position="26"/>
    </location>
</feature>
<keyword evidence="1" id="KW-0812">Transmembrane</keyword>
<dbReference type="RefSeq" id="WP_136152488.1">
    <property type="nucleotide sequence ID" value="NZ_CP038810.1"/>
</dbReference>
<feature type="transmembrane region" description="Helical" evidence="1">
    <location>
        <begin position="47"/>
        <end position="65"/>
    </location>
</feature>
<evidence type="ECO:0000313" key="2">
    <source>
        <dbReference type="EMBL" id="QBZ98594.1"/>
    </source>
</evidence>
<dbReference type="KEGG" id="fsn:GS03_02103"/>
<reference evidence="2 3" key="1">
    <citation type="submission" date="2019-04" db="EMBL/GenBank/DDBJ databases">
        <title>Flavobacterium sp. GS03.</title>
        <authorList>
            <person name="Kim H."/>
        </authorList>
    </citation>
    <scope>NUCLEOTIDE SEQUENCE [LARGE SCALE GENOMIC DNA]</scope>
    <source>
        <strain evidence="2 3">GS03</strain>
    </source>
</reference>
<dbReference type="AlphaFoldDB" id="A0A4V1CC84"/>
<protein>
    <recommendedName>
        <fullName evidence="4">DUF4181 domain-containing protein</fullName>
    </recommendedName>
</protein>
<organism evidence="2 3">
    <name type="scientific">Flavobacterium sangjuense</name>
    <dbReference type="NCBI Taxonomy" id="2518177"/>
    <lineage>
        <taxon>Bacteria</taxon>
        <taxon>Pseudomonadati</taxon>
        <taxon>Bacteroidota</taxon>
        <taxon>Flavobacteriia</taxon>
        <taxon>Flavobacteriales</taxon>
        <taxon>Flavobacteriaceae</taxon>
        <taxon>Flavobacterium</taxon>
    </lineage>
</organism>